<protein>
    <submittedName>
        <fullName evidence="1">DinB family protein</fullName>
    </submittedName>
</protein>
<dbReference type="EMBL" id="CP062983">
    <property type="protein sequence ID" value="QPC83589.1"/>
    <property type="molecule type" value="Genomic_DNA"/>
</dbReference>
<name>A0A7S8EAX7_9CHLR</name>
<dbReference type="RefSeq" id="WP_195171655.1">
    <property type="nucleotide sequence ID" value="NZ_CP062983.1"/>
</dbReference>
<evidence type="ECO:0000313" key="2">
    <source>
        <dbReference type="Proteomes" id="UP000594468"/>
    </source>
</evidence>
<sequence length="170" mass="19423">MSQQIAIESVVYGFRIALKETFEEVHGMYLDKGTSLFETIANIDADQASRPVTQACATIAAHVAHTRFYLDVVYKSLKDKTWDEKVNWKEIWETVGTVTPEEWAVIVTMLRESYDRVMAELDNYENWEGERELSDVLGIIVHSAYHLGEIRQATCFVLYQQAIEAAQDAP</sequence>
<reference evidence="1 2" key="1">
    <citation type="submission" date="2020-02" db="EMBL/GenBank/DDBJ databases">
        <authorList>
            <person name="Zheng R.K."/>
            <person name="Sun C.M."/>
        </authorList>
    </citation>
    <scope>NUCLEOTIDE SEQUENCE [LARGE SCALE GENOMIC DNA]</scope>
    <source>
        <strain evidence="2">rifampicinis</strain>
    </source>
</reference>
<keyword evidence="2" id="KW-1185">Reference proteome</keyword>
<dbReference type="AlphaFoldDB" id="A0A7S8EAX7"/>
<dbReference type="KEGG" id="pmet:G4Y79_04185"/>
<evidence type="ECO:0000313" key="1">
    <source>
        <dbReference type="EMBL" id="QPC83589.1"/>
    </source>
</evidence>
<accession>A0A7S8EAX7</accession>
<organism evidence="1 2">
    <name type="scientific">Phototrophicus methaneseepsis</name>
    <dbReference type="NCBI Taxonomy" id="2710758"/>
    <lineage>
        <taxon>Bacteria</taxon>
        <taxon>Bacillati</taxon>
        <taxon>Chloroflexota</taxon>
        <taxon>Candidatus Thermofontia</taxon>
        <taxon>Phototrophicales</taxon>
        <taxon>Phototrophicaceae</taxon>
        <taxon>Phototrophicus</taxon>
    </lineage>
</organism>
<proteinExistence type="predicted"/>
<gene>
    <name evidence="1" type="ORF">G4Y79_04185</name>
</gene>
<dbReference type="InterPro" id="IPR034660">
    <property type="entry name" value="DinB/YfiT-like"/>
</dbReference>
<dbReference type="SUPFAM" id="SSF109854">
    <property type="entry name" value="DinB/YfiT-like putative metalloenzymes"/>
    <property type="match status" value="1"/>
</dbReference>
<dbReference type="Proteomes" id="UP000594468">
    <property type="component" value="Chromosome"/>
</dbReference>